<evidence type="ECO:0000256" key="4">
    <source>
        <dbReference type="ARBA" id="ARBA00022840"/>
    </source>
</evidence>
<sequence>MEILKVNQLTKNYRNTQVLKGINLTIHQGEVFGFVGHNGAGKSTFIHTLTGISVKSSGSFDILGVPDSQIDSVKKSMGVMPDISNLYENMRGIEFLRYMGGLVGDHRSKEDYESLMKDVGLEGAERKKIKAYSFGMKKKISIAQALLGDTEIIILDEPTSGLDPESAIKIRQLVTGLQEQGKTILLTSHNLDEIDKISDRVGILSDGIIKKVGTPRQLKEGTETGLTIFVRTKPMLHADFVQELAEKLEIDVSFLGTKKDYSMLHIASDDDIPILSKKLIDSGTRLYEMKVEQTSLEDVFMNT</sequence>
<dbReference type="AlphaFoldDB" id="A0A220U933"/>
<dbReference type="InterPro" id="IPR003593">
    <property type="entry name" value="AAA+_ATPase"/>
</dbReference>
<dbReference type="OrthoDB" id="9804819at2"/>
<dbReference type="Gene3D" id="3.40.50.300">
    <property type="entry name" value="P-loop containing nucleotide triphosphate hydrolases"/>
    <property type="match status" value="1"/>
</dbReference>
<comment type="similarity">
    <text evidence="1">Belongs to the ABC transporter superfamily.</text>
</comment>
<dbReference type="PANTHER" id="PTHR42711">
    <property type="entry name" value="ABC TRANSPORTER ATP-BINDING PROTEIN"/>
    <property type="match status" value="1"/>
</dbReference>
<evidence type="ECO:0000256" key="1">
    <source>
        <dbReference type="ARBA" id="ARBA00005417"/>
    </source>
</evidence>
<keyword evidence="7" id="KW-1185">Reference proteome</keyword>
<accession>A0A220U933</accession>
<proteinExistence type="inferred from homology"/>
<dbReference type="SMART" id="SM00382">
    <property type="entry name" value="AAA"/>
    <property type="match status" value="1"/>
</dbReference>
<dbReference type="Pfam" id="PF00005">
    <property type="entry name" value="ABC_tran"/>
    <property type="match status" value="1"/>
</dbReference>
<keyword evidence="2" id="KW-0813">Transport</keyword>
<dbReference type="InterPro" id="IPR003439">
    <property type="entry name" value="ABC_transporter-like_ATP-bd"/>
</dbReference>
<evidence type="ECO:0000259" key="5">
    <source>
        <dbReference type="PROSITE" id="PS50893"/>
    </source>
</evidence>
<evidence type="ECO:0000313" key="7">
    <source>
        <dbReference type="Proteomes" id="UP000198312"/>
    </source>
</evidence>
<organism evidence="6 7">
    <name type="scientific">Virgibacillus phasianinus</name>
    <dbReference type="NCBI Taxonomy" id="2017483"/>
    <lineage>
        <taxon>Bacteria</taxon>
        <taxon>Bacillati</taxon>
        <taxon>Bacillota</taxon>
        <taxon>Bacilli</taxon>
        <taxon>Bacillales</taxon>
        <taxon>Bacillaceae</taxon>
        <taxon>Virgibacillus</taxon>
    </lineage>
</organism>
<keyword evidence="4 6" id="KW-0067">ATP-binding</keyword>
<gene>
    <name evidence="6" type="ORF">CFK37_17980</name>
</gene>
<evidence type="ECO:0000256" key="3">
    <source>
        <dbReference type="ARBA" id="ARBA00022741"/>
    </source>
</evidence>
<dbReference type="GO" id="GO:0005524">
    <property type="term" value="F:ATP binding"/>
    <property type="evidence" value="ECO:0007669"/>
    <property type="project" value="UniProtKB-KW"/>
</dbReference>
<dbReference type="GO" id="GO:0016887">
    <property type="term" value="F:ATP hydrolysis activity"/>
    <property type="evidence" value="ECO:0007669"/>
    <property type="project" value="InterPro"/>
</dbReference>
<dbReference type="SUPFAM" id="SSF52540">
    <property type="entry name" value="P-loop containing nucleoside triphosphate hydrolases"/>
    <property type="match status" value="1"/>
</dbReference>
<evidence type="ECO:0000256" key="2">
    <source>
        <dbReference type="ARBA" id="ARBA00022448"/>
    </source>
</evidence>
<dbReference type="InterPro" id="IPR050763">
    <property type="entry name" value="ABC_transporter_ATP-binding"/>
</dbReference>
<dbReference type="InterPro" id="IPR017871">
    <property type="entry name" value="ABC_transporter-like_CS"/>
</dbReference>
<dbReference type="EMBL" id="CP022315">
    <property type="protein sequence ID" value="ASK64462.1"/>
    <property type="molecule type" value="Genomic_DNA"/>
</dbReference>
<dbReference type="InterPro" id="IPR027417">
    <property type="entry name" value="P-loop_NTPase"/>
</dbReference>
<feature type="domain" description="ABC transporter" evidence="5">
    <location>
        <begin position="4"/>
        <end position="231"/>
    </location>
</feature>
<name>A0A220U933_9BACI</name>
<dbReference type="Proteomes" id="UP000198312">
    <property type="component" value="Chromosome"/>
</dbReference>
<evidence type="ECO:0000313" key="6">
    <source>
        <dbReference type="EMBL" id="ASK64462.1"/>
    </source>
</evidence>
<dbReference type="PROSITE" id="PS50893">
    <property type="entry name" value="ABC_TRANSPORTER_2"/>
    <property type="match status" value="1"/>
</dbReference>
<dbReference type="PROSITE" id="PS00211">
    <property type="entry name" value="ABC_TRANSPORTER_1"/>
    <property type="match status" value="1"/>
</dbReference>
<keyword evidence="3" id="KW-0547">Nucleotide-binding</keyword>
<dbReference type="PANTHER" id="PTHR42711:SF5">
    <property type="entry name" value="ABC TRANSPORTER ATP-BINDING PROTEIN NATA"/>
    <property type="match status" value="1"/>
</dbReference>
<dbReference type="CDD" id="cd03230">
    <property type="entry name" value="ABC_DR_subfamily_A"/>
    <property type="match status" value="1"/>
</dbReference>
<reference evidence="6 7" key="1">
    <citation type="submission" date="2017-07" db="EMBL/GenBank/DDBJ databases">
        <title>Virgibacillus sp. LM2416.</title>
        <authorList>
            <person name="Tak E.J."/>
            <person name="Bae J.-W."/>
        </authorList>
    </citation>
    <scope>NUCLEOTIDE SEQUENCE [LARGE SCALE GENOMIC DNA]</scope>
    <source>
        <strain evidence="6 7">LM2416</strain>
    </source>
</reference>
<dbReference type="KEGG" id="vil:CFK37_17980"/>
<protein>
    <submittedName>
        <fullName evidence="6">ABC transporter ATP-binding protein</fullName>
    </submittedName>
</protein>